<dbReference type="AlphaFoldDB" id="A0AAP2GH82"/>
<keyword evidence="2" id="KW-1185">Reference proteome</keyword>
<organism evidence="1 2">
    <name type="scientific">Dawidia soli</name>
    <dbReference type="NCBI Taxonomy" id="2782352"/>
    <lineage>
        <taxon>Bacteria</taxon>
        <taxon>Pseudomonadati</taxon>
        <taxon>Bacteroidota</taxon>
        <taxon>Cytophagia</taxon>
        <taxon>Cytophagales</taxon>
        <taxon>Chryseotaleaceae</taxon>
        <taxon>Dawidia</taxon>
    </lineage>
</organism>
<dbReference type="EMBL" id="JAHESC010000004">
    <property type="protein sequence ID" value="MBT1685748.1"/>
    <property type="molecule type" value="Genomic_DNA"/>
</dbReference>
<comment type="caution">
    <text evidence="1">The sequence shown here is derived from an EMBL/GenBank/DDBJ whole genome shotgun (WGS) entry which is preliminary data.</text>
</comment>
<accession>A0AAP2GH82</accession>
<reference evidence="1 2" key="1">
    <citation type="submission" date="2021-05" db="EMBL/GenBank/DDBJ databases">
        <title>A Polyphasic approach of four new species of the genus Ohtaekwangia: Ohtaekwangia histidinii sp. nov., Ohtaekwangia cretensis sp. nov., Ohtaekwangia indiensis sp. nov., Ohtaekwangia reichenbachii sp. nov. from diverse environment.</title>
        <authorList>
            <person name="Octaviana S."/>
        </authorList>
    </citation>
    <scope>NUCLEOTIDE SEQUENCE [LARGE SCALE GENOMIC DNA]</scope>
    <source>
        <strain evidence="1 2">PWU37</strain>
    </source>
</reference>
<evidence type="ECO:0000313" key="2">
    <source>
        <dbReference type="Proteomes" id="UP001319180"/>
    </source>
</evidence>
<gene>
    <name evidence="1" type="ORF">KK078_04235</name>
</gene>
<dbReference type="RefSeq" id="WP_254089000.1">
    <property type="nucleotide sequence ID" value="NZ_JAHESC010000004.1"/>
</dbReference>
<sequence>MVSREAYLLKLNPWSNEVSPCSGLRWPDGRVTSDRMTAIVACVSREVMRVSAIPAKSGLKAARSSLTIQAQWPNSALFSRTRAKAGSLRMRSASTDVTFRARYPWIRS</sequence>
<dbReference type="Proteomes" id="UP001319180">
    <property type="component" value="Unassembled WGS sequence"/>
</dbReference>
<proteinExistence type="predicted"/>
<protein>
    <submittedName>
        <fullName evidence="1">Uncharacterized protein</fullName>
    </submittedName>
</protein>
<name>A0AAP2GH82_9BACT</name>
<evidence type="ECO:0000313" key="1">
    <source>
        <dbReference type="EMBL" id="MBT1685748.1"/>
    </source>
</evidence>